<dbReference type="Gene3D" id="1.10.3720.10">
    <property type="entry name" value="MetI-like"/>
    <property type="match status" value="1"/>
</dbReference>
<keyword evidence="3 8" id="KW-0812">Transmembrane</keyword>
<accession>A0AAV5B2I6</accession>
<evidence type="ECO:0000259" key="9">
    <source>
        <dbReference type="PROSITE" id="PS50893"/>
    </source>
</evidence>
<dbReference type="PANTHER" id="PTHR42788:SF13">
    <property type="entry name" value="ALIPHATIC SULFONATES IMPORT ATP-BINDING PROTEIN SSUB"/>
    <property type="match status" value="1"/>
</dbReference>
<evidence type="ECO:0000256" key="5">
    <source>
        <dbReference type="ARBA" id="ARBA00022840"/>
    </source>
</evidence>
<keyword evidence="7 8" id="KW-0472">Membrane</keyword>
<keyword evidence="11" id="KW-1185">Reference proteome</keyword>
<evidence type="ECO:0000313" key="11">
    <source>
        <dbReference type="Proteomes" id="UP001055025"/>
    </source>
</evidence>
<evidence type="ECO:0000256" key="6">
    <source>
        <dbReference type="ARBA" id="ARBA00022989"/>
    </source>
</evidence>
<dbReference type="InterPro" id="IPR035906">
    <property type="entry name" value="MetI-like_sf"/>
</dbReference>
<dbReference type="InterPro" id="IPR003593">
    <property type="entry name" value="AAA+_ATPase"/>
</dbReference>
<evidence type="ECO:0000256" key="4">
    <source>
        <dbReference type="ARBA" id="ARBA00022741"/>
    </source>
</evidence>
<dbReference type="PROSITE" id="PS50893">
    <property type="entry name" value="ABC_TRANSPORTER_2"/>
    <property type="match status" value="1"/>
</dbReference>
<dbReference type="PROSITE" id="PS00211">
    <property type="entry name" value="ABC_TRANSPORTER_1"/>
    <property type="match status" value="1"/>
</dbReference>
<dbReference type="Gene3D" id="3.40.50.300">
    <property type="entry name" value="P-loop containing nucleotide triphosphate hydrolases"/>
    <property type="match status" value="1"/>
</dbReference>
<dbReference type="Proteomes" id="UP001055025">
    <property type="component" value="Unassembled WGS sequence"/>
</dbReference>
<dbReference type="GO" id="GO:0016887">
    <property type="term" value="F:ATP hydrolysis activity"/>
    <property type="evidence" value="ECO:0007669"/>
    <property type="project" value="InterPro"/>
</dbReference>
<feature type="transmembrane region" description="Helical" evidence="8">
    <location>
        <begin position="115"/>
        <end position="148"/>
    </location>
</feature>
<dbReference type="InterPro" id="IPR003439">
    <property type="entry name" value="ABC_transporter-like_ATP-bd"/>
</dbReference>
<proteinExistence type="predicted"/>
<dbReference type="GO" id="GO:0016020">
    <property type="term" value="C:membrane"/>
    <property type="evidence" value="ECO:0007669"/>
    <property type="project" value="UniProtKB-SubCell"/>
</dbReference>
<keyword evidence="5" id="KW-0067">ATP-binding</keyword>
<dbReference type="InterPro" id="IPR050166">
    <property type="entry name" value="ABC_transporter_ATP-bind"/>
</dbReference>
<dbReference type="Pfam" id="PF00005">
    <property type="entry name" value="ABC_tran"/>
    <property type="match status" value="1"/>
</dbReference>
<reference evidence="10" key="1">
    <citation type="journal article" date="2022" name="Int. J. Syst. Evol. Microbiol.">
        <title>Granulimonas faecalis gen. nov., sp. nov., and Leptogranulimonas caecicola gen. nov., sp. nov., novel lactate-producing Atopobiaceae bacteria isolated from mouse intestines, and an emended description of the family Atopobiaceae.</title>
        <authorList>
            <person name="Morinaga K."/>
            <person name="Kusada H."/>
            <person name="Sakamoto S."/>
            <person name="Murakami T."/>
            <person name="Toyoda A."/>
            <person name="Mori H."/>
            <person name="Meng X.Y."/>
            <person name="Takashino M."/>
            <person name="Murotomi K."/>
            <person name="Tamaki H."/>
        </authorList>
    </citation>
    <scope>NUCLEOTIDE SEQUENCE</scope>
    <source>
        <strain evidence="10">OPF53</strain>
    </source>
</reference>
<dbReference type="RefSeq" id="WP_265590806.1">
    <property type="nucleotide sequence ID" value="NZ_BQKC01000001.1"/>
</dbReference>
<keyword evidence="2" id="KW-0813">Transport</keyword>
<feature type="transmembrane region" description="Helical" evidence="8">
    <location>
        <begin position="67"/>
        <end position="94"/>
    </location>
</feature>
<feature type="transmembrane region" description="Helical" evidence="8">
    <location>
        <begin position="25"/>
        <end position="47"/>
    </location>
</feature>
<evidence type="ECO:0000256" key="7">
    <source>
        <dbReference type="ARBA" id="ARBA00023136"/>
    </source>
</evidence>
<dbReference type="InterPro" id="IPR017871">
    <property type="entry name" value="ABC_transporter-like_CS"/>
</dbReference>
<gene>
    <name evidence="10" type="ORF">ATOP_11220</name>
</gene>
<keyword evidence="6 8" id="KW-1133">Transmembrane helix</keyword>
<evidence type="ECO:0000313" key="10">
    <source>
        <dbReference type="EMBL" id="GJM55467.1"/>
    </source>
</evidence>
<dbReference type="InterPro" id="IPR027417">
    <property type="entry name" value="P-loop_NTPase"/>
</dbReference>
<evidence type="ECO:0000256" key="2">
    <source>
        <dbReference type="ARBA" id="ARBA00022448"/>
    </source>
</evidence>
<comment type="caution">
    <text evidence="10">The sequence shown here is derived from an EMBL/GenBank/DDBJ whole genome shotgun (WGS) entry which is preliminary data.</text>
</comment>
<sequence length="472" mass="47192">MASTSPNGGRPAPAHGPAAARRARAAAVLGWLALWQLAAWAVGRPLLLSGPVDAAASLVSLASTGAYWGSVGLSALHVALGFLGSAALGCLMGAAASRRPGVRVALEPPMLALKAVPVACLVVILLLWVGSAGVGMACVAMVVLPAYYFSALEGLGARDRTVERALAVMGVGRGSRLLACSWPGLQPYLAATSRVTVGMAWKAGVAAELIALSGTTLGAQVYQAKLLLDTPALMAWTVTVVACAAVSERLVTALVAASVPWARRLAVSLAVRRGPAAREPGTVLWARGLEVSHGGVPVAAPVTLEAAPGDPVAVVGPSGAGKSSLAAAWCGWLGPSAGECGPDAPLGLLTQGTDLVDGLTAEENVALVCGDAAEARSVLGRLLPEGCLGRPVRGLSGGQRRRVALARALAAPAGPLVLDEPFSGLDAGARDSVAAAVRGAARTRAVVFLVHGPEEAARLGARVVPLSPAAGA</sequence>
<dbReference type="GO" id="GO:0005524">
    <property type="term" value="F:ATP binding"/>
    <property type="evidence" value="ECO:0007669"/>
    <property type="project" value="UniProtKB-KW"/>
</dbReference>
<evidence type="ECO:0000256" key="8">
    <source>
        <dbReference type="SAM" id="Phobius"/>
    </source>
</evidence>
<dbReference type="SMART" id="SM00382">
    <property type="entry name" value="AAA"/>
    <property type="match status" value="1"/>
</dbReference>
<dbReference type="PANTHER" id="PTHR42788">
    <property type="entry name" value="TAURINE IMPORT ATP-BINDING PROTEIN-RELATED"/>
    <property type="match status" value="1"/>
</dbReference>
<dbReference type="SUPFAM" id="SSF161098">
    <property type="entry name" value="MetI-like"/>
    <property type="match status" value="1"/>
</dbReference>
<organism evidence="10 11">
    <name type="scientific">Granulimonas faecalis</name>
    <dbReference type="NCBI Taxonomy" id="2894155"/>
    <lineage>
        <taxon>Bacteria</taxon>
        <taxon>Bacillati</taxon>
        <taxon>Actinomycetota</taxon>
        <taxon>Coriobacteriia</taxon>
        <taxon>Coriobacteriales</taxon>
        <taxon>Kribbibacteriaceae</taxon>
        <taxon>Granulimonas</taxon>
    </lineage>
</organism>
<protein>
    <recommendedName>
        <fullName evidence="9">ABC transporter domain-containing protein</fullName>
    </recommendedName>
</protein>
<dbReference type="SUPFAM" id="SSF52540">
    <property type="entry name" value="P-loop containing nucleoside triphosphate hydrolases"/>
    <property type="match status" value="1"/>
</dbReference>
<name>A0AAV5B2I6_9ACTN</name>
<evidence type="ECO:0000256" key="3">
    <source>
        <dbReference type="ARBA" id="ARBA00022692"/>
    </source>
</evidence>
<dbReference type="EMBL" id="BQKC01000001">
    <property type="protein sequence ID" value="GJM55467.1"/>
    <property type="molecule type" value="Genomic_DNA"/>
</dbReference>
<keyword evidence="4" id="KW-0547">Nucleotide-binding</keyword>
<feature type="domain" description="ABC transporter" evidence="9">
    <location>
        <begin position="284"/>
        <end position="472"/>
    </location>
</feature>
<comment type="subcellular location">
    <subcellularLocation>
        <location evidence="1">Membrane</location>
        <topology evidence="1">Multi-pass membrane protein</topology>
    </subcellularLocation>
</comment>
<dbReference type="AlphaFoldDB" id="A0AAV5B2I6"/>
<evidence type="ECO:0000256" key="1">
    <source>
        <dbReference type="ARBA" id="ARBA00004141"/>
    </source>
</evidence>